<sequence length="132" mass="14078">MKGGNSSPHPDQSGASWESSVPLTDEKEEEEEQLNCEGNEQESPTVKRRREELLQPQTVCSSIAPSISSSDTSSFITFVSTSSSLDAPTVSVSSPSSALSRPSPPPDLPVCAKNISLTASGEKVILWTRFVP</sequence>
<comment type="caution">
    <text evidence="2">The sequence shown here is derived from an EMBL/GenBank/DDBJ whole genome shotgun (WGS) entry which is preliminary data.</text>
</comment>
<gene>
    <name evidence="2" type="ORF">AMECASPLE_035948</name>
</gene>
<proteinExistence type="predicted"/>
<protein>
    <submittedName>
        <fullName evidence="2">Uncharacterized protein</fullName>
    </submittedName>
</protein>
<organism evidence="2 3">
    <name type="scientific">Ameca splendens</name>
    <dbReference type="NCBI Taxonomy" id="208324"/>
    <lineage>
        <taxon>Eukaryota</taxon>
        <taxon>Metazoa</taxon>
        <taxon>Chordata</taxon>
        <taxon>Craniata</taxon>
        <taxon>Vertebrata</taxon>
        <taxon>Euteleostomi</taxon>
        <taxon>Actinopterygii</taxon>
        <taxon>Neopterygii</taxon>
        <taxon>Teleostei</taxon>
        <taxon>Neoteleostei</taxon>
        <taxon>Acanthomorphata</taxon>
        <taxon>Ovalentaria</taxon>
        <taxon>Atherinomorphae</taxon>
        <taxon>Cyprinodontiformes</taxon>
        <taxon>Goodeidae</taxon>
        <taxon>Ameca</taxon>
    </lineage>
</organism>
<accession>A0ABV0XKI0</accession>
<feature type="region of interest" description="Disordered" evidence="1">
    <location>
        <begin position="83"/>
        <end position="108"/>
    </location>
</feature>
<dbReference type="Proteomes" id="UP001469553">
    <property type="component" value="Unassembled WGS sequence"/>
</dbReference>
<feature type="compositionally biased region" description="Low complexity" evidence="1">
    <location>
        <begin position="83"/>
        <end position="101"/>
    </location>
</feature>
<keyword evidence="3" id="KW-1185">Reference proteome</keyword>
<dbReference type="EMBL" id="JAHRIP010005516">
    <property type="protein sequence ID" value="MEQ2281984.1"/>
    <property type="molecule type" value="Genomic_DNA"/>
</dbReference>
<evidence type="ECO:0000313" key="3">
    <source>
        <dbReference type="Proteomes" id="UP001469553"/>
    </source>
</evidence>
<feature type="region of interest" description="Disordered" evidence="1">
    <location>
        <begin position="1"/>
        <end position="49"/>
    </location>
</feature>
<feature type="compositionally biased region" description="Polar residues" evidence="1">
    <location>
        <begin position="1"/>
        <end position="22"/>
    </location>
</feature>
<evidence type="ECO:0000256" key="1">
    <source>
        <dbReference type="SAM" id="MobiDB-lite"/>
    </source>
</evidence>
<evidence type="ECO:0000313" key="2">
    <source>
        <dbReference type="EMBL" id="MEQ2281984.1"/>
    </source>
</evidence>
<reference evidence="2 3" key="1">
    <citation type="submission" date="2021-06" db="EMBL/GenBank/DDBJ databases">
        <authorList>
            <person name="Palmer J.M."/>
        </authorList>
    </citation>
    <scope>NUCLEOTIDE SEQUENCE [LARGE SCALE GENOMIC DNA]</scope>
    <source>
        <strain evidence="2 3">AS_MEX2019</strain>
        <tissue evidence="2">Muscle</tissue>
    </source>
</reference>
<name>A0ABV0XKI0_9TELE</name>